<dbReference type="WBParaSite" id="nRc.2.0.1.t46817-RA">
    <property type="protein sequence ID" value="nRc.2.0.1.t46817-RA"/>
    <property type="gene ID" value="nRc.2.0.1.g46817"/>
</dbReference>
<dbReference type="AlphaFoldDB" id="A0A915L7M2"/>
<protein>
    <submittedName>
        <fullName evidence="4">Uncharacterized protein</fullName>
    </submittedName>
</protein>
<evidence type="ECO:0000313" key="4">
    <source>
        <dbReference type="WBParaSite" id="nRc.2.0.1.t46817-RA"/>
    </source>
</evidence>
<dbReference type="SUPFAM" id="SSF47095">
    <property type="entry name" value="HMG-box"/>
    <property type="match status" value="1"/>
</dbReference>
<dbReference type="Gene3D" id="1.10.30.10">
    <property type="entry name" value="High mobility group box domain"/>
    <property type="match status" value="1"/>
</dbReference>
<dbReference type="GO" id="GO:0000981">
    <property type="term" value="F:DNA-binding transcription factor activity, RNA polymerase II-specific"/>
    <property type="evidence" value="ECO:0007669"/>
    <property type="project" value="TreeGrafter"/>
</dbReference>
<dbReference type="GO" id="GO:0005634">
    <property type="term" value="C:nucleus"/>
    <property type="evidence" value="ECO:0007669"/>
    <property type="project" value="TreeGrafter"/>
</dbReference>
<accession>A0A915L7M2</accession>
<dbReference type="GO" id="GO:0000978">
    <property type="term" value="F:RNA polymerase II cis-regulatory region sequence-specific DNA binding"/>
    <property type="evidence" value="ECO:0007669"/>
    <property type="project" value="TreeGrafter"/>
</dbReference>
<organism evidence="3 4">
    <name type="scientific">Romanomermis culicivorax</name>
    <name type="common">Nematode worm</name>
    <dbReference type="NCBI Taxonomy" id="13658"/>
    <lineage>
        <taxon>Eukaryota</taxon>
        <taxon>Metazoa</taxon>
        <taxon>Ecdysozoa</taxon>
        <taxon>Nematoda</taxon>
        <taxon>Enoplea</taxon>
        <taxon>Dorylaimia</taxon>
        <taxon>Mermithida</taxon>
        <taxon>Mermithoidea</taxon>
        <taxon>Mermithidae</taxon>
        <taxon>Romanomermis</taxon>
    </lineage>
</organism>
<evidence type="ECO:0000256" key="1">
    <source>
        <dbReference type="ARBA" id="ARBA00023125"/>
    </source>
</evidence>
<dbReference type="GO" id="GO:0045165">
    <property type="term" value="P:cell fate commitment"/>
    <property type="evidence" value="ECO:0007669"/>
    <property type="project" value="TreeGrafter"/>
</dbReference>
<name>A0A915L7M2_ROMCU</name>
<keyword evidence="2" id="KW-0539">Nucleus</keyword>
<dbReference type="InterPro" id="IPR051356">
    <property type="entry name" value="SOX/SOX-like_TF"/>
</dbReference>
<dbReference type="PANTHER" id="PTHR45789">
    <property type="entry name" value="FI18025P1"/>
    <property type="match status" value="1"/>
</dbReference>
<keyword evidence="3" id="KW-1185">Reference proteome</keyword>
<evidence type="ECO:0000256" key="2">
    <source>
        <dbReference type="ARBA" id="ARBA00023242"/>
    </source>
</evidence>
<keyword evidence="1" id="KW-0238">DNA-binding</keyword>
<evidence type="ECO:0000313" key="3">
    <source>
        <dbReference type="Proteomes" id="UP000887565"/>
    </source>
</evidence>
<reference evidence="4" key="1">
    <citation type="submission" date="2022-11" db="UniProtKB">
        <authorList>
            <consortium name="WormBaseParasite"/>
        </authorList>
    </citation>
    <scope>IDENTIFICATION</scope>
</reference>
<dbReference type="Proteomes" id="UP000887565">
    <property type="component" value="Unplaced"/>
</dbReference>
<sequence>MTNVEKQPYYEEQARLSKLHMASHPDYRYRPRPKRTCIVDGKRLRVAEYKELMRHKKTTNWFVEATNSGGRDGPSPSTPCPARPILPVEALGVISTPHVLPRTLNEIAIILHH</sequence>
<proteinExistence type="predicted"/>
<dbReference type="PANTHER" id="PTHR45789:SF2">
    <property type="entry name" value="FI18025P1"/>
    <property type="match status" value="1"/>
</dbReference>
<dbReference type="InterPro" id="IPR036910">
    <property type="entry name" value="HMG_box_dom_sf"/>
</dbReference>